<accession>A0ACB7G4W4</accession>
<organism evidence="1 2">
    <name type="scientific">Manihot esculenta</name>
    <name type="common">Cassava</name>
    <name type="synonym">Jatropha manihot</name>
    <dbReference type="NCBI Taxonomy" id="3983"/>
    <lineage>
        <taxon>Eukaryota</taxon>
        <taxon>Viridiplantae</taxon>
        <taxon>Streptophyta</taxon>
        <taxon>Embryophyta</taxon>
        <taxon>Tracheophyta</taxon>
        <taxon>Spermatophyta</taxon>
        <taxon>Magnoliopsida</taxon>
        <taxon>eudicotyledons</taxon>
        <taxon>Gunneridae</taxon>
        <taxon>Pentapetalae</taxon>
        <taxon>rosids</taxon>
        <taxon>fabids</taxon>
        <taxon>Malpighiales</taxon>
        <taxon>Euphorbiaceae</taxon>
        <taxon>Crotonoideae</taxon>
        <taxon>Manihoteae</taxon>
        <taxon>Manihot</taxon>
    </lineage>
</organism>
<sequence>MFVVSSTQRSDVAWACLDQIGLPPNQECRVFLNDFGYPLLVLQYVFIAFGLLLQQM</sequence>
<evidence type="ECO:0000313" key="1">
    <source>
        <dbReference type="EMBL" id="KAG8635245.1"/>
    </source>
</evidence>
<name>A0ACB7G4W4_MANES</name>
<gene>
    <name evidence="1" type="ORF">MANES_16G013201v8</name>
</gene>
<dbReference type="Proteomes" id="UP000091857">
    <property type="component" value="Chromosome 16"/>
</dbReference>
<comment type="caution">
    <text evidence="1">The sequence shown here is derived from an EMBL/GenBank/DDBJ whole genome shotgun (WGS) entry which is preliminary data.</text>
</comment>
<keyword evidence="2" id="KW-1185">Reference proteome</keyword>
<protein>
    <submittedName>
        <fullName evidence="1">Uncharacterized protein</fullName>
    </submittedName>
</protein>
<evidence type="ECO:0000313" key="2">
    <source>
        <dbReference type="Proteomes" id="UP000091857"/>
    </source>
</evidence>
<reference evidence="2" key="1">
    <citation type="journal article" date="2016" name="Nat. Biotechnol.">
        <title>Sequencing wild and cultivated cassava and related species reveals extensive interspecific hybridization and genetic diversity.</title>
        <authorList>
            <person name="Bredeson J.V."/>
            <person name="Lyons J.B."/>
            <person name="Prochnik S.E."/>
            <person name="Wu G.A."/>
            <person name="Ha C.M."/>
            <person name="Edsinger-Gonzales E."/>
            <person name="Grimwood J."/>
            <person name="Schmutz J."/>
            <person name="Rabbi I.Y."/>
            <person name="Egesi C."/>
            <person name="Nauluvula P."/>
            <person name="Lebot V."/>
            <person name="Ndunguru J."/>
            <person name="Mkamilo G."/>
            <person name="Bart R.S."/>
            <person name="Setter T.L."/>
            <person name="Gleadow R.M."/>
            <person name="Kulakow P."/>
            <person name="Ferguson M.E."/>
            <person name="Rounsley S."/>
            <person name="Rokhsar D.S."/>
        </authorList>
    </citation>
    <scope>NUCLEOTIDE SEQUENCE [LARGE SCALE GENOMIC DNA]</scope>
    <source>
        <strain evidence="2">cv. AM560-2</strain>
    </source>
</reference>
<proteinExistence type="predicted"/>
<dbReference type="EMBL" id="CM004402">
    <property type="protein sequence ID" value="KAG8635245.1"/>
    <property type="molecule type" value="Genomic_DNA"/>
</dbReference>